<name>G9QIE2_9BACI</name>
<dbReference type="SUPFAM" id="SSF54611">
    <property type="entry name" value="SecB-like"/>
    <property type="match status" value="1"/>
</dbReference>
<gene>
    <name evidence="1" type="ORF">HMPREF1015_02233</name>
</gene>
<comment type="caution">
    <text evidence="1">The sequence shown here is derived from an EMBL/GenBank/DDBJ whole genome shotgun (WGS) entry which is preliminary data.</text>
</comment>
<reference evidence="1 2" key="1">
    <citation type="submission" date="2011-09" db="EMBL/GenBank/DDBJ databases">
        <title>The Genome Sequence of Bacillus smithii 7_3_47FAA.</title>
        <authorList>
            <consortium name="The Broad Institute Genome Sequencing Platform"/>
            <person name="Earl A."/>
            <person name="Ward D."/>
            <person name="Feldgarden M."/>
            <person name="Gevers D."/>
            <person name="Daigneault M."/>
            <person name="Strauss J."/>
            <person name="Allen-Vercoe E."/>
            <person name="Young S.K."/>
            <person name="Zeng Q."/>
            <person name="Gargeya S."/>
            <person name="Fitzgerald M."/>
            <person name="Haas B."/>
            <person name="Abouelleil A."/>
            <person name="Alvarado L."/>
            <person name="Arachchi H.M."/>
            <person name="Berlin A."/>
            <person name="Brown A."/>
            <person name="Chapman S.B."/>
            <person name="Chen Z."/>
            <person name="Dunbar C."/>
            <person name="Freedman E."/>
            <person name="Gearin G."/>
            <person name="Goldberg J."/>
            <person name="Griggs A."/>
            <person name="Gujja S."/>
            <person name="Heiman D."/>
            <person name="Howarth C."/>
            <person name="Larson L."/>
            <person name="Lui A."/>
            <person name="MacDonald P.J.P."/>
            <person name="Montmayeur A."/>
            <person name="Murphy C."/>
            <person name="Neiman D."/>
            <person name="Pearson M."/>
            <person name="Priest M."/>
            <person name="Roberts A."/>
            <person name="Saif S."/>
            <person name="Shea T."/>
            <person name="Shenoy N."/>
            <person name="Sisk P."/>
            <person name="Stolte C."/>
            <person name="Sykes S."/>
            <person name="Wortman J."/>
            <person name="Nusbaum C."/>
            <person name="Birren B."/>
        </authorList>
    </citation>
    <scope>NUCLEOTIDE SEQUENCE [LARGE SCALE GENOMIC DNA]</scope>
    <source>
        <strain evidence="1 2">7_3_47FAA</strain>
    </source>
</reference>
<dbReference type="Gene3D" id="3.10.420.10">
    <property type="entry name" value="SecB-like"/>
    <property type="match status" value="1"/>
</dbReference>
<sequence length="153" mass="17414">MDNQQAYELYTLAKTKIQLIEASLESVHIDKMKPFKKGKYVNEIVLGKRLEPISEKEVNTFLKTVVNSREEGSGDIVLKIEIVYKGRFKANTSASTEKLEYWTDIQTVPQLLPYTRSLITSLTSHMLIAPIVLPTMDILESMKLNHENQSVGE</sequence>
<dbReference type="AlphaFoldDB" id="G9QIE2"/>
<evidence type="ECO:0008006" key="3">
    <source>
        <dbReference type="Google" id="ProtNLM"/>
    </source>
</evidence>
<dbReference type="RefSeq" id="WP_003353006.1">
    <property type="nucleotide sequence ID" value="NZ_JH414743.1"/>
</dbReference>
<dbReference type="Proteomes" id="UP000011747">
    <property type="component" value="Unassembled WGS sequence"/>
</dbReference>
<evidence type="ECO:0000313" key="1">
    <source>
        <dbReference type="EMBL" id="EHL79081.1"/>
    </source>
</evidence>
<evidence type="ECO:0000313" key="2">
    <source>
        <dbReference type="Proteomes" id="UP000011747"/>
    </source>
</evidence>
<protein>
    <recommendedName>
        <fullName evidence="3">Preprotein translocase subunit SecB</fullName>
    </recommendedName>
</protein>
<proteinExistence type="predicted"/>
<dbReference type="EMBL" id="ACWF01000033">
    <property type="protein sequence ID" value="EHL79081.1"/>
    <property type="molecule type" value="Genomic_DNA"/>
</dbReference>
<dbReference type="InterPro" id="IPR035958">
    <property type="entry name" value="SecB-like_sf"/>
</dbReference>
<keyword evidence="2" id="KW-1185">Reference proteome</keyword>
<dbReference type="HOGENOM" id="CLU_1709614_0_0_9"/>
<accession>G9QIE2</accession>
<organism evidence="1 2">
    <name type="scientific">Bacillus smithii 7_3_47FAA</name>
    <dbReference type="NCBI Taxonomy" id="665952"/>
    <lineage>
        <taxon>Bacteria</taxon>
        <taxon>Bacillati</taxon>
        <taxon>Bacillota</taxon>
        <taxon>Bacilli</taxon>
        <taxon>Bacillales</taxon>
        <taxon>Bacillaceae</taxon>
        <taxon>Bacillus</taxon>
    </lineage>
</organism>